<dbReference type="OrthoDB" id="5853605at2759"/>
<proteinExistence type="predicted"/>
<organism evidence="1 2">
    <name type="scientific">Acanthocheilonema viteae</name>
    <name type="common">Filarial nematode worm</name>
    <name type="synonym">Dipetalonema viteae</name>
    <dbReference type="NCBI Taxonomy" id="6277"/>
    <lineage>
        <taxon>Eukaryota</taxon>
        <taxon>Metazoa</taxon>
        <taxon>Ecdysozoa</taxon>
        <taxon>Nematoda</taxon>
        <taxon>Chromadorea</taxon>
        <taxon>Rhabditida</taxon>
        <taxon>Spirurina</taxon>
        <taxon>Spiruromorpha</taxon>
        <taxon>Filarioidea</taxon>
        <taxon>Onchocercidae</taxon>
        <taxon>Acanthocheilonema</taxon>
    </lineage>
</organism>
<dbReference type="GO" id="GO:0005516">
    <property type="term" value="F:calmodulin binding"/>
    <property type="evidence" value="ECO:0007669"/>
    <property type="project" value="TreeGrafter"/>
</dbReference>
<dbReference type="GO" id="GO:1903479">
    <property type="term" value="P:mitotic actomyosin contractile ring assembly actin filament organization"/>
    <property type="evidence" value="ECO:0007669"/>
    <property type="project" value="TreeGrafter"/>
</dbReference>
<reference evidence="1 2" key="1">
    <citation type="submission" date="2018-08" db="EMBL/GenBank/DDBJ databases">
        <authorList>
            <person name="Laetsch R D."/>
            <person name="Stevens L."/>
            <person name="Kumar S."/>
            <person name="Blaxter L. M."/>
        </authorList>
    </citation>
    <scope>NUCLEOTIDE SEQUENCE [LARGE SCALE GENOMIC DNA]</scope>
</reference>
<feature type="non-terminal residue" evidence="1">
    <location>
        <position position="349"/>
    </location>
</feature>
<gene>
    <name evidence="1" type="ORF">NAV_LOCUS9610</name>
</gene>
<dbReference type="EMBL" id="UPTC01004166">
    <property type="protein sequence ID" value="VBB34819.1"/>
    <property type="molecule type" value="Genomic_DNA"/>
</dbReference>
<protein>
    <submittedName>
        <fullName evidence="1">Uncharacterized protein</fullName>
    </submittedName>
</protein>
<name>A0A498SMG2_ACAVI</name>
<evidence type="ECO:0000313" key="1">
    <source>
        <dbReference type="EMBL" id="VBB34819.1"/>
    </source>
</evidence>
<dbReference type="Proteomes" id="UP000276991">
    <property type="component" value="Unassembled WGS sequence"/>
</dbReference>
<dbReference type="AlphaFoldDB" id="A0A498SMG2"/>
<dbReference type="PANTHER" id="PTHR14149">
    <property type="entry name" value="RAS GTPASE-ACTIVATING PROTEIN WITH IQ MOTIF"/>
    <property type="match status" value="1"/>
</dbReference>
<accession>A0A498SMG2</accession>
<sequence>MVKKNANEKRKATEYIYEWYKNLIFNKKVAETKDIRKITKWQKAGKYLTKISYFAETSNKPSLRVVRRFVPLLLHRWNGGGEDAELEENRLYAVKLINANRCIEEKMTELDDKIAKTLINKIQFREVRNFLKDIHIEVEKKVTHDRSLSIGEEDGMKWNSFEIILFYLQTKPEYFARLMSKYGVNALSDLFRKCEMRLMIEKPNDDSALAIRKAISKFIEYSVLHFVYGIGKYWLNSLNYAITKINAISKWNFIKFIMQNPPVYSYNTEDEEWDRYGPYKPVLHITLRQLHVILQRFQNDLNEIIPKNSRLNGFITDTLLPDDNMEQYVTLHLHPFISDEIGNHDELFS</sequence>
<dbReference type="PANTHER" id="PTHR14149:SF14">
    <property type="entry name" value="CALPONIN-HOMOLOGY (CH) DOMAIN-CONTAINING PROTEIN"/>
    <property type="match status" value="1"/>
</dbReference>
<dbReference type="GO" id="GO:0005096">
    <property type="term" value="F:GTPase activator activity"/>
    <property type="evidence" value="ECO:0007669"/>
    <property type="project" value="TreeGrafter"/>
</dbReference>
<dbReference type="GO" id="GO:0051015">
    <property type="term" value="F:actin filament binding"/>
    <property type="evidence" value="ECO:0007669"/>
    <property type="project" value="TreeGrafter"/>
</dbReference>
<evidence type="ECO:0000313" key="2">
    <source>
        <dbReference type="Proteomes" id="UP000276991"/>
    </source>
</evidence>
<dbReference type="GO" id="GO:0005938">
    <property type="term" value="C:cell cortex"/>
    <property type="evidence" value="ECO:0007669"/>
    <property type="project" value="TreeGrafter"/>
</dbReference>
<dbReference type="STRING" id="6277.A0A498SMG2"/>
<keyword evidence="2" id="KW-1185">Reference proteome</keyword>